<dbReference type="FunFam" id="1.10.10.10:FF:000001">
    <property type="entry name" value="LysR family transcriptional regulator"/>
    <property type="match status" value="1"/>
</dbReference>
<accession>A0A315ZSM7</accession>
<protein>
    <submittedName>
        <fullName evidence="6">DNA-binding transcriptional regulator, LysR family</fullName>
    </submittedName>
</protein>
<evidence type="ECO:0000313" key="6">
    <source>
        <dbReference type="EMBL" id="SUQ15661.1"/>
    </source>
</evidence>
<dbReference type="CDD" id="cd05466">
    <property type="entry name" value="PBP2_LTTR_substrate"/>
    <property type="match status" value="1"/>
</dbReference>
<dbReference type="InterPro" id="IPR036390">
    <property type="entry name" value="WH_DNA-bd_sf"/>
</dbReference>
<evidence type="ECO:0000259" key="5">
    <source>
        <dbReference type="PROSITE" id="PS50931"/>
    </source>
</evidence>
<evidence type="ECO:0000256" key="4">
    <source>
        <dbReference type="ARBA" id="ARBA00023163"/>
    </source>
</evidence>
<reference evidence="7" key="1">
    <citation type="submission" date="2017-07" db="EMBL/GenBank/DDBJ databases">
        <authorList>
            <person name="Varghese N."/>
            <person name="Submissions S."/>
        </authorList>
    </citation>
    <scope>NUCLEOTIDE SEQUENCE [LARGE SCALE GENOMIC DNA]</scope>
    <source>
        <strain evidence="7">NLAE-zl-C134</strain>
    </source>
</reference>
<dbReference type="Pfam" id="PF03466">
    <property type="entry name" value="LysR_substrate"/>
    <property type="match status" value="1"/>
</dbReference>
<keyword evidence="7" id="KW-1185">Reference proteome</keyword>
<dbReference type="OrthoDB" id="9803714at2"/>
<dbReference type="SUPFAM" id="SSF46785">
    <property type="entry name" value="Winged helix' DNA-binding domain"/>
    <property type="match status" value="1"/>
</dbReference>
<proteinExistence type="inferred from homology"/>
<dbReference type="Proteomes" id="UP000254051">
    <property type="component" value="Unassembled WGS sequence"/>
</dbReference>
<dbReference type="Gene3D" id="1.10.10.10">
    <property type="entry name" value="Winged helix-like DNA-binding domain superfamily/Winged helix DNA-binding domain"/>
    <property type="match status" value="1"/>
</dbReference>
<dbReference type="RefSeq" id="WP_109713702.1">
    <property type="nucleotide sequence ID" value="NZ_QGDS01000015.1"/>
</dbReference>
<organism evidence="6 7">
    <name type="scientific">Faecalicatena contorta</name>
    <dbReference type="NCBI Taxonomy" id="39482"/>
    <lineage>
        <taxon>Bacteria</taxon>
        <taxon>Bacillati</taxon>
        <taxon>Bacillota</taxon>
        <taxon>Clostridia</taxon>
        <taxon>Lachnospirales</taxon>
        <taxon>Lachnospiraceae</taxon>
        <taxon>Faecalicatena</taxon>
    </lineage>
</organism>
<dbReference type="GO" id="GO:0005829">
    <property type="term" value="C:cytosol"/>
    <property type="evidence" value="ECO:0007669"/>
    <property type="project" value="TreeGrafter"/>
</dbReference>
<gene>
    <name evidence="6" type="ORF">SAMN05216529_11517</name>
</gene>
<keyword evidence="3 6" id="KW-0238">DNA-binding</keyword>
<dbReference type="PROSITE" id="PS50931">
    <property type="entry name" value="HTH_LYSR"/>
    <property type="match status" value="1"/>
</dbReference>
<dbReference type="SUPFAM" id="SSF53850">
    <property type="entry name" value="Periplasmic binding protein-like II"/>
    <property type="match status" value="1"/>
</dbReference>
<dbReference type="Pfam" id="PF00126">
    <property type="entry name" value="HTH_1"/>
    <property type="match status" value="1"/>
</dbReference>
<evidence type="ECO:0000313" key="7">
    <source>
        <dbReference type="Proteomes" id="UP000254051"/>
    </source>
</evidence>
<keyword evidence="2" id="KW-0805">Transcription regulation</keyword>
<comment type="similarity">
    <text evidence="1">Belongs to the LysR transcriptional regulatory family.</text>
</comment>
<dbReference type="PANTHER" id="PTHR30419">
    <property type="entry name" value="HTH-TYPE TRANSCRIPTIONAL REGULATOR YBHD"/>
    <property type="match status" value="1"/>
</dbReference>
<sequence length="289" mass="33022">MDLRVLDYFLMTAREENITKAAQLLHITQPTLSRQLRQLEQELGVDLFQRSNHSIYLTDAGMLFRRRAQELVDLADKAKREVHQPDEMLTGEIGIGCGELSSMAELSEMMTAFLKEQPLVKFELRSGNNIDIKSWLERGILDLGLMIEPVDVGKYDYRRMQTKERWGILAHKDSEFAGRDSIKPGDLAGVPLITVGNDLVHNELVRWYGDYAVQMMPIVHYNLLNNAATMVQQKAGIAVCLKLNCQYEDLCFISFEPELTLGSVLAWKDQQSYAKATAAFIRFIKKYKK</sequence>
<dbReference type="PANTHER" id="PTHR30419:SF8">
    <property type="entry name" value="NITROGEN ASSIMILATION TRANSCRIPTIONAL ACTIVATOR-RELATED"/>
    <property type="match status" value="1"/>
</dbReference>
<dbReference type="PRINTS" id="PR00039">
    <property type="entry name" value="HTHLYSR"/>
</dbReference>
<dbReference type="InterPro" id="IPR005119">
    <property type="entry name" value="LysR_subst-bd"/>
</dbReference>
<dbReference type="AlphaFoldDB" id="A0A315ZSM7"/>
<dbReference type="Gene3D" id="3.40.190.290">
    <property type="match status" value="1"/>
</dbReference>
<dbReference type="GO" id="GO:0003700">
    <property type="term" value="F:DNA-binding transcription factor activity"/>
    <property type="evidence" value="ECO:0007669"/>
    <property type="project" value="InterPro"/>
</dbReference>
<evidence type="ECO:0000256" key="1">
    <source>
        <dbReference type="ARBA" id="ARBA00009437"/>
    </source>
</evidence>
<evidence type="ECO:0000256" key="2">
    <source>
        <dbReference type="ARBA" id="ARBA00023015"/>
    </source>
</evidence>
<dbReference type="InterPro" id="IPR000847">
    <property type="entry name" value="LysR_HTH_N"/>
</dbReference>
<keyword evidence="4" id="KW-0804">Transcription</keyword>
<dbReference type="InterPro" id="IPR050950">
    <property type="entry name" value="HTH-type_LysR_regulators"/>
</dbReference>
<dbReference type="GO" id="GO:0003677">
    <property type="term" value="F:DNA binding"/>
    <property type="evidence" value="ECO:0007669"/>
    <property type="project" value="UniProtKB-KW"/>
</dbReference>
<evidence type="ECO:0000256" key="3">
    <source>
        <dbReference type="ARBA" id="ARBA00023125"/>
    </source>
</evidence>
<dbReference type="InterPro" id="IPR036388">
    <property type="entry name" value="WH-like_DNA-bd_sf"/>
</dbReference>
<dbReference type="EMBL" id="UHJJ01000015">
    <property type="protein sequence ID" value="SUQ15661.1"/>
    <property type="molecule type" value="Genomic_DNA"/>
</dbReference>
<name>A0A315ZSM7_9FIRM</name>
<feature type="domain" description="HTH lysR-type" evidence="5">
    <location>
        <begin position="1"/>
        <end position="58"/>
    </location>
</feature>